<keyword evidence="2" id="KW-0812">Transmembrane</keyword>
<evidence type="ECO:0000256" key="1">
    <source>
        <dbReference type="SAM" id="MobiDB-lite"/>
    </source>
</evidence>
<organism evidence="3 4">
    <name type="scientific">Nocardiopsis changdeensis</name>
    <dbReference type="NCBI Taxonomy" id="2831969"/>
    <lineage>
        <taxon>Bacteria</taxon>
        <taxon>Bacillati</taxon>
        <taxon>Actinomycetota</taxon>
        <taxon>Actinomycetes</taxon>
        <taxon>Streptosporangiales</taxon>
        <taxon>Nocardiopsidaceae</taxon>
        <taxon>Nocardiopsis</taxon>
    </lineage>
</organism>
<keyword evidence="2" id="KW-0472">Membrane</keyword>
<dbReference type="RefSeq" id="WP_220564441.1">
    <property type="nucleotide sequence ID" value="NZ_CP074133.1"/>
</dbReference>
<feature type="compositionally biased region" description="Low complexity" evidence="1">
    <location>
        <begin position="335"/>
        <end position="347"/>
    </location>
</feature>
<accession>A0ABX8BMG9</accession>
<feature type="compositionally biased region" description="Low complexity" evidence="1">
    <location>
        <begin position="528"/>
        <end position="540"/>
    </location>
</feature>
<feature type="compositionally biased region" description="Gly residues" evidence="1">
    <location>
        <begin position="310"/>
        <end position="334"/>
    </location>
</feature>
<evidence type="ECO:0008006" key="5">
    <source>
        <dbReference type="Google" id="ProtNLM"/>
    </source>
</evidence>
<keyword evidence="2" id="KW-1133">Transmembrane helix</keyword>
<gene>
    <name evidence="3" type="ORF">KGD84_02115</name>
</gene>
<evidence type="ECO:0000313" key="4">
    <source>
        <dbReference type="Proteomes" id="UP000676079"/>
    </source>
</evidence>
<sequence length="540" mass="51835">MNMDEWVGESLQGVTERMFDLLILGGSRPPIGADANGPPTGGLLVVDEGVLHIQNIFNPLVLFLATLGILLAAVRLLWTRRLDPMMDLVRGLLSVIITTFAGLFLVYVLMSFGSALTQMIIDAPTYQGQRPHLNNSEGPINLLSSAREVYPSIMRVGADEDALGFDNDAARQAFTNLVSLAVILGLIAQMVILSVLNAIVYLLACLLPLAAASTMVPGLRIFPKVIGWLFACILYKPLLLMIYLVGLVLLGTTGDDSSNGLSTYLVGAGVMLLATGSLPVLMRLMGSAGVWMVALTAGGIGSITGGGGSGGGGGGGSGASEGGGSSAGAGGGTDGSPASYSGGSGGLQAAAAGANERASGVARNLDGGSGGGVQQAGDSGPASGAADRGALGTLGGQGGSGAATAGLAAAGAPEAGGALDGTGDAGLPEGTGGDPTAQAGADSALPGGSGSAAPGASESVGSTTSASEASYVSASGAVEGGGGGGADPGASGASYAGGGDSYGGSVSEGASLDTGGSVSTAGPGGAAGADAPTGADGRMV</sequence>
<name>A0ABX8BMG9_9ACTN</name>
<feature type="compositionally biased region" description="Gly residues" evidence="1">
    <location>
        <begin position="418"/>
        <end position="433"/>
    </location>
</feature>
<feature type="region of interest" description="Disordered" evidence="1">
    <location>
        <begin position="310"/>
        <end position="347"/>
    </location>
</feature>
<feature type="transmembrane region" description="Helical" evidence="2">
    <location>
        <begin position="177"/>
        <end position="204"/>
    </location>
</feature>
<feature type="compositionally biased region" description="Low complexity" evidence="1">
    <location>
        <begin position="375"/>
        <end position="391"/>
    </location>
</feature>
<feature type="compositionally biased region" description="Low complexity" evidence="1">
    <location>
        <begin position="439"/>
        <end position="464"/>
    </location>
</feature>
<feature type="region of interest" description="Disordered" evidence="1">
    <location>
        <begin position="361"/>
        <end position="391"/>
    </location>
</feature>
<reference evidence="3 4" key="1">
    <citation type="submission" date="2021-05" db="EMBL/GenBank/DDBJ databases">
        <title>Direct Submission.</title>
        <authorList>
            <person name="Li K."/>
            <person name="Gao J."/>
        </authorList>
    </citation>
    <scope>NUCLEOTIDE SEQUENCE [LARGE SCALE GENOMIC DNA]</scope>
    <source>
        <strain evidence="3 4">Mg02</strain>
    </source>
</reference>
<evidence type="ECO:0000256" key="2">
    <source>
        <dbReference type="SAM" id="Phobius"/>
    </source>
</evidence>
<feature type="region of interest" description="Disordered" evidence="1">
    <location>
        <begin position="415"/>
        <end position="464"/>
    </location>
</feature>
<keyword evidence="4" id="KW-1185">Reference proteome</keyword>
<feature type="transmembrane region" description="Helical" evidence="2">
    <location>
        <begin position="90"/>
        <end position="110"/>
    </location>
</feature>
<feature type="region of interest" description="Disordered" evidence="1">
    <location>
        <begin position="492"/>
        <end position="540"/>
    </location>
</feature>
<feature type="transmembrane region" description="Helical" evidence="2">
    <location>
        <begin position="225"/>
        <end position="249"/>
    </location>
</feature>
<protein>
    <recommendedName>
        <fullName evidence="5">Type IV secretion system protein</fullName>
    </recommendedName>
</protein>
<feature type="transmembrane region" description="Helical" evidence="2">
    <location>
        <begin position="56"/>
        <end position="78"/>
    </location>
</feature>
<feature type="transmembrane region" description="Helical" evidence="2">
    <location>
        <begin position="261"/>
        <end position="282"/>
    </location>
</feature>
<proteinExistence type="predicted"/>
<dbReference type="EMBL" id="CP074133">
    <property type="protein sequence ID" value="QUX23217.1"/>
    <property type="molecule type" value="Genomic_DNA"/>
</dbReference>
<evidence type="ECO:0000313" key="3">
    <source>
        <dbReference type="EMBL" id="QUX23217.1"/>
    </source>
</evidence>
<dbReference type="Proteomes" id="UP000676079">
    <property type="component" value="Chromosome"/>
</dbReference>